<dbReference type="EMBL" id="JBHUIV010000003">
    <property type="protein sequence ID" value="MFD2200176.1"/>
    <property type="molecule type" value="Genomic_DNA"/>
</dbReference>
<organism evidence="2 3">
    <name type="scientific">Shivajiella indica</name>
    <dbReference type="NCBI Taxonomy" id="872115"/>
    <lineage>
        <taxon>Bacteria</taxon>
        <taxon>Pseudomonadati</taxon>
        <taxon>Bacteroidota</taxon>
        <taxon>Cytophagia</taxon>
        <taxon>Cytophagales</taxon>
        <taxon>Cyclobacteriaceae</taxon>
        <taxon>Shivajiella</taxon>
    </lineage>
</organism>
<dbReference type="Proteomes" id="UP001597414">
    <property type="component" value="Unassembled WGS sequence"/>
</dbReference>
<dbReference type="SUPFAM" id="SSF140931">
    <property type="entry name" value="Fic-like"/>
    <property type="match status" value="1"/>
</dbReference>
<dbReference type="Pfam" id="PF02661">
    <property type="entry name" value="Fic"/>
    <property type="match status" value="1"/>
</dbReference>
<dbReference type="PANTHER" id="PTHR13504">
    <property type="entry name" value="FIDO DOMAIN-CONTAINING PROTEIN DDB_G0283145"/>
    <property type="match status" value="1"/>
</dbReference>
<name>A0ABW5B619_9BACT</name>
<proteinExistence type="predicted"/>
<sequence length="368" mass="41841">MTYNWQYQDWPNFKYDLEVLQPLFLEFALEWAELNGMEKGLTKDLEEETLLNIMVSEAIKSAAIEGEFYSREDVMSSIKNKLGLNKTPIKVKDRYAAGIAALMVEVRSTFKEPLTLEMLKKWHQTLFPYAKNLLVGNWRAGEEAMQVISGPLGREQVHFEAPPSVRVPEEMEKMVKWYSHADLSVNDAIGTALLKASILHLYFESIHPFEDGNGRIGRALAEKVLSQGLGKPVLLSISKTIESDKNAYYQALKISQSGLEITEWIRYFIHVIITAQRDSKALVSFLLNKVKFFDRFRDLMEERHAKVLGKMFDAGPEGFQGGMSAKKYMSITQVSKATATRDLQYLFEQGMLTKSGAGRSVRYALNLN</sequence>
<dbReference type="InterPro" id="IPR036597">
    <property type="entry name" value="Fido-like_dom_sf"/>
</dbReference>
<dbReference type="Pfam" id="PF13776">
    <property type="entry name" value="DUF4172"/>
    <property type="match status" value="1"/>
</dbReference>
<evidence type="ECO:0000313" key="2">
    <source>
        <dbReference type="EMBL" id="MFD2200176.1"/>
    </source>
</evidence>
<gene>
    <name evidence="2" type="ORF">ACFSKV_01270</name>
</gene>
<dbReference type="InterPro" id="IPR040198">
    <property type="entry name" value="Fido_containing"/>
</dbReference>
<evidence type="ECO:0000259" key="1">
    <source>
        <dbReference type="PROSITE" id="PS51459"/>
    </source>
</evidence>
<dbReference type="PROSITE" id="PS51459">
    <property type="entry name" value="FIDO"/>
    <property type="match status" value="1"/>
</dbReference>
<protein>
    <submittedName>
        <fullName evidence="2">Fic family protein</fullName>
    </submittedName>
</protein>
<evidence type="ECO:0000313" key="3">
    <source>
        <dbReference type="Proteomes" id="UP001597414"/>
    </source>
</evidence>
<keyword evidence="3" id="KW-1185">Reference proteome</keyword>
<accession>A0ABW5B619</accession>
<dbReference type="PANTHER" id="PTHR13504:SF33">
    <property type="entry name" value="FIC FAMILY PROTEIN"/>
    <property type="match status" value="1"/>
</dbReference>
<dbReference type="Gene3D" id="1.10.10.10">
    <property type="entry name" value="Winged helix-like DNA-binding domain superfamily/Winged helix DNA-binding domain"/>
    <property type="match status" value="1"/>
</dbReference>
<comment type="caution">
    <text evidence="2">The sequence shown here is derived from an EMBL/GenBank/DDBJ whole genome shotgun (WGS) entry which is preliminary data.</text>
</comment>
<dbReference type="InterPro" id="IPR003812">
    <property type="entry name" value="Fido"/>
</dbReference>
<dbReference type="InterPro" id="IPR036388">
    <property type="entry name" value="WH-like_DNA-bd_sf"/>
</dbReference>
<dbReference type="Gene3D" id="1.10.3290.10">
    <property type="entry name" value="Fido-like domain"/>
    <property type="match status" value="1"/>
</dbReference>
<dbReference type="InterPro" id="IPR025230">
    <property type="entry name" value="DUF4172"/>
</dbReference>
<dbReference type="RefSeq" id="WP_380799764.1">
    <property type="nucleotide sequence ID" value="NZ_JBHUIV010000003.1"/>
</dbReference>
<reference evidence="3" key="1">
    <citation type="journal article" date="2019" name="Int. J. Syst. Evol. Microbiol.">
        <title>The Global Catalogue of Microorganisms (GCM) 10K type strain sequencing project: providing services to taxonomists for standard genome sequencing and annotation.</title>
        <authorList>
            <consortium name="The Broad Institute Genomics Platform"/>
            <consortium name="The Broad Institute Genome Sequencing Center for Infectious Disease"/>
            <person name="Wu L."/>
            <person name="Ma J."/>
        </authorList>
    </citation>
    <scope>NUCLEOTIDE SEQUENCE [LARGE SCALE GENOMIC DNA]</scope>
    <source>
        <strain evidence="3">KCTC 19812</strain>
    </source>
</reference>
<feature type="domain" description="Fido" evidence="1">
    <location>
        <begin position="114"/>
        <end position="270"/>
    </location>
</feature>